<evidence type="ECO:0008006" key="3">
    <source>
        <dbReference type="Google" id="ProtNLM"/>
    </source>
</evidence>
<sequence length="604" mass="69548">MPGVMHFPFKDTTPAFNLMHAKVALLSFKNESGWVVRLIVSTGNWTNQTLEESLDLFWKIDVSQADLKTQDSEKLQALADVKAAWDFMRELKTHYNIEIINHLEKSNLKPSIEEFEQWLEYISTKAKGKPRFIDNRRKSFFEQLSPKLIQLNLDSKKNYIALGSGFFEGITDENFTESVPCKIVKQLCDEGLLTQNPTKELYINPNNCQFIAHKKDEILEHNYEIFPAYINTEIFGENISKSLHAKFIFSASVKDRGAKYSNGWVYIGSGNLTNKGFMNSAKTNRGNLEAGVIFATGDMLGEVQKGKVHLPYIDSLLPIHLLKNTPDITDLPLKEGEPFDEKSNPVYVASSLTHLIWNKEQIPSRLLACEAEQGYLDNFTVYRPNGLECMRCENGYIWEGEQPTTVWISWQKDRVEMKANIPIIDDSGRVAGTSLKDLTIEEAELQLLSFPHFLANDTFKYADNEKEAKDDNDSFDGEEDSSNYPSNIAIFSKQSNYHIRKIMSLIESIAIQQTRISAYNWDVWCARLEQTLKQMSTSECVDFFINKMKINPLTALYRDEFKPDFLNYNEAKNTKYEEMLERIQKAWNIDFNIKGWEIGDYNEH</sequence>
<reference evidence="1 2" key="1">
    <citation type="submission" date="2024-09" db="EMBL/GenBank/DDBJ databases">
        <authorList>
            <person name="Sun Q."/>
            <person name="Mori K."/>
        </authorList>
    </citation>
    <scope>NUCLEOTIDE SEQUENCE [LARGE SCALE GENOMIC DNA]</scope>
    <source>
        <strain evidence="1 2">CCM 8545</strain>
    </source>
</reference>
<proteinExistence type="predicted"/>
<evidence type="ECO:0000313" key="2">
    <source>
        <dbReference type="Proteomes" id="UP001589758"/>
    </source>
</evidence>
<keyword evidence="2" id="KW-1185">Reference proteome</keyword>
<comment type="caution">
    <text evidence="1">The sequence shown here is derived from an EMBL/GenBank/DDBJ whole genome shotgun (WGS) entry which is preliminary data.</text>
</comment>
<dbReference type="RefSeq" id="WP_385877341.1">
    <property type="nucleotide sequence ID" value="NZ_JBHLXE010000096.1"/>
</dbReference>
<organism evidence="1 2">
    <name type="scientific">Thorsellia kenyensis</name>
    <dbReference type="NCBI Taxonomy" id="1549888"/>
    <lineage>
        <taxon>Bacteria</taxon>
        <taxon>Pseudomonadati</taxon>
        <taxon>Pseudomonadota</taxon>
        <taxon>Gammaproteobacteria</taxon>
        <taxon>Enterobacterales</taxon>
        <taxon>Thorselliaceae</taxon>
        <taxon>Thorsellia</taxon>
    </lineage>
</organism>
<dbReference type="EMBL" id="JBHLXE010000096">
    <property type="protein sequence ID" value="MFC0180229.1"/>
    <property type="molecule type" value="Genomic_DNA"/>
</dbReference>
<gene>
    <name evidence="1" type="ORF">ACFFIT_09090</name>
</gene>
<dbReference type="CDD" id="cd00138">
    <property type="entry name" value="PLDc_SF"/>
    <property type="match status" value="1"/>
</dbReference>
<protein>
    <recommendedName>
        <fullName evidence="3">PLD phosphodiesterase domain-containing protein</fullName>
    </recommendedName>
</protein>
<dbReference type="Proteomes" id="UP001589758">
    <property type="component" value="Unassembled WGS sequence"/>
</dbReference>
<accession>A0ABV6CB61</accession>
<evidence type="ECO:0000313" key="1">
    <source>
        <dbReference type="EMBL" id="MFC0180229.1"/>
    </source>
</evidence>
<name>A0ABV6CB61_9GAMM</name>